<evidence type="ECO:0000313" key="2">
    <source>
        <dbReference type="EMBL" id="TCD28729.1"/>
    </source>
</evidence>
<dbReference type="Pfam" id="PF00027">
    <property type="entry name" value="cNMP_binding"/>
    <property type="match status" value="1"/>
</dbReference>
<name>A0A4R0Q6C1_9SPHI</name>
<gene>
    <name evidence="2" type="ORF">EZ456_04930</name>
</gene>
<dbReference type="InterPro" id="IPR014710">
    <property type="entry name" value="RmlC-like_jellyroll"/>
</dbReference>
<reference evidence="2 3" key="1">
    <citation type="submission" date="2019-02" db="EMBL/GenBank/DDBJ databases">
        <title>Pedobacter sp. RP-3-21 sp. nov., isolated from Arctic soil.</title>
        <authorList>
            <person name="Dahal R.H."/>
        </authorList>
    </citation>
    <scope>NUCLEOTIDE SEQUENCE [LARGE SCALE GENOMIC DNA]</scope>
    <source>
        <strain evidence="2 3">RP-3-21</strain>
    </source>
</reference>
<sequence length="208" mass="23831">MSDITIEYGTAAYSAEKQKLADFILMFGDLSTQQIDFIASKAKFTTLLKDEYFSKAGKIPTQVSFLLNGIFRLSYYDNDGEEITNYFIEGNQFIADYQNFEANLPSTDNLQAVTDCELLLFAKKDWAEISNAINGWDKITDKMYRKCLIETIEKRSPLVAEDATTRYLLFLKKFPSLANRIPLSYIASYLGITQQSLSRIRKNIGRRQ</sequence>
<dbReference type="EMBL" id="SJSO01000003">
    <property type="protein sequence ID" value="TCD28729.1"/>
    <property type="molecule type" value="Genomic_DNA"/>
</dbReference>
<evidence type="ECO:0000313" key="3">
    <source>
        <dbReference type="Proteomes" id="UP000293925"/>
    </source>
</evidence>
<dbReference type="InterPro" id="IPR000595">
    <property type="entry name" value="cNMP-bd_dom"/>
</dbReference>
<dbReference type="Gene3D" id="2.60.120.10">
    <property type="entry name" value="Jelly Rolls"/>
    <property type="match status" value="1"/>
</dbReference>
<dbReference type="OrthoDB" id="758145at2"/>
<organism evidence="2 3">
    <name type="scientific">Pedobacter psychrodurus</name>
    <dbReference type="NCBI Taxonomy" id="2530456"/>
    <lineage>
        <taxon>Bacteria</taxon>
        <taxon>Pseudomonadati</taxon>
        <taxon>Bacteroidota</taxon>
        <taxon>Sphingobacteriia</taxon>
        <taxon>Sphingobacteriales</taxon>
        <taxon>Sphingobacteriaceae</taxon>
        <taxon>Pedobacter</taxon>
    </lineage>
</organism>
<accession>A0A4R0Q6C1</accession>
<feature type="domain" description="Cyclic nucleotide-binding" evidence="1">
    <location>
        <begin position="26"/>
        <end position="129"/>
    </location>
</feature>
<dbReference type="PROSITE" id="PS50042">
    <property type="entry name" value="CNMP_BINDING_3"/>
    <property type="match status" value="1"/>
</dbReference>
<dbReference type="CDD" id="cd00038">
    <property type="entry name" value="CAP_ED"/>
    <property type="match status" value="1"/>
</dbReference>
<protein>
    <submittedName>
        <fullName evidence="2">Crp/Fnr family transcriptional regulator</fullName>
    </submittedName>
</protein>
<keyword evidence="3" id="KW-1185">Reference proteome</keyword>
<dbReference type="AlphaFoldDB" id="A0A4R0Q6C1"/>
<dbReference type="Proteomes" id="UP000293925">
    <property type="component" value="Unassembled WGS sequence"/>
</dbReference>
<proteinExistence type="predicted"/>
<dbReference type="SUPFAM" id="SSF51206">
    <property type="entry name" value="cAMP-binding domain-like"/>
    <property type="match status" value="1"/>
</dbReference>
<comment type="caution">
    <text evidence="2">The sequence shown here is derived from an EMBL/GenBank/DDBJ whole genome shotgun (WGS) entry which is preliminary data.</text>
</comment>
<dbReference type="RefSeq" id="WP_131527873.1">
    <property type="nucleotide sequence ID" value="NZ_SJSO01000003.1"/>
</dbReference>
<dbReference type="InterPro" id="IPR018490">
    <property type="entry name" value="cNMP-bd_dom_sf"/>
</dbReference>
<evidence type="ECO:0000259" key="1">
    <source>
        <dbReference type="PROSITE" id="PS50042"/>
    </source>
</evidence>